<dbReference type="PRINTS" id="PR00081">
    <property type="entry name" value="GDHRDH"/>
</dbReference>
<dbReference type="Pfam" id="PF13561">
    <property type="entry name" value="adh_short_C2"/>
    <property type="match status" value="1"/>
</dbReference>
<dbReference type="HOGENOM" id="CLU_010194_1_0_0"/>
<name>D7CQD4_TRURR</name>
<dbReference type="Proteomes" id="UP000000379">
    <property type="component" value="Chromosome"/>
</dbReference>
<dbReference type="SUPFAM" id="SSF51735">
    <property type="entry name" value="NAD(P)-binding Rossmann-fold domains"/>
    <property type="match status" value="1"/>
</dbReference>
<dbReference type="KEGG" id="tra:Trad_1800"/>
<dbReference type="eggNOG" id="COG1028">
    <property type="taxonomic scope" value="Bacteria"/>
</dbReference>
<reference evidence="2 3" key="2">
    <citation type="journal article" date="2011" name="Stand. Genomic Sci.">
        <title>Complete genome sequence of Truepera radiovictrix type strain (RQ-24).</title>
        <authorList>
            <person name="Ivanova N."/>
            <person name="Rohde C."/>
            <person name="Munk C."/>
            <person name="Nolan M."/>
            <person name="Lucas S."/>
            <person name="Del Rio T.G."/>
            <person name="Tice H."/>
            <person name="Deshpande S."/>
            <person name="Cheng J.F."/>
            <person name="Tapia R."/>
            <person name="Han C."/>
            <person name="Goodwin L."/>
            <person name="Pitluck S."/>
            <person name="Liolios K."/>
            <person name="Mavromatis K."/>
            <person name="Mikhailova N."/>
            <person name="Pati A."/>
            <person name="Chen A."/>
            <person name="Palaniappan K."/>
            <person name="Land M."/>
            <person name="Hauser L."/>
            <person name="Chang Y.J."/>
            <person name="Jeffries C.D."/>
            <person name="Brambilla E."/>
            <person name="Rohde M."/>
            <person name="Goker M."/>
            <person name="Tindall B.J."/>
            <person name="Woyke T."/>
            <person name="Bristow J."/>
            <person name="Eisen J.A."/>
            <person name="Markowitz V."/>
            <person name="Hugenholtz P."/>
            <person name="Kyrpides N.C."/>
            <person name="Klenk H.P."/>
            <person name="Lapidus A."/>
        </authorList>
    </citation>
    <scope>NUCLEOTIDE SEQUENCE [LARGE SCALE GENOMIC DNA]</scope>
    <source>
        <strain evidence="3">DSM 17093 / CIP 108686 / LMG 22925 / RQ-24</strain>
    </source>
</reference>
<dbReference type="FunFam" id="3.40.50.720:FF:000084">
    <property type="entry name" value="Short-chain dehydrogenase reductase"/>
    <property type="match status" value="1"/>
</dbReference>
<dbReference type="AlphaFoldDB" id="D7CQD4"/>
<dbReference type="PROSITE" id="PS00061">
    <property type="entry name" value="ADH_SHORT"/>
    <property type="match status" value="1"/>
</dbReference>
<dbReference type="PANTHER" id="PTHR42879">
    <property type="entry name" value="3-OXOACYL-(ACYL-CARRIER-PROTEIN) REDUCTASE"/>
    <property type="match status" value="1"/>
</dbReference>
<protein>
    <submittedName>
        <fullName evidence="2">Short-chain dehydrogenase/reductase SDR</fullName>
    </submittedName>
</protein>
<evidence type="ECO:0000256" key="1">
    <source>
        <dbReference type="ARBA" id="ARBA00006484"/>
    </source>
</evidence>
<reference evidence="3" key="1">
    <citation type="submission" date="2010-05" db="EMBL/GenBank/DDBJ databases">
        <title>The complete genome of Truepera radiovictris DSM 17093.</title>
        <authorList>
            <consortium name="US DOE Joint Genome Institute (JGI-PGF)"/>
            <person name="Lucas S."/>
            <person name="Copeland A."/>
            <person name="Lapidus A."/>
            <person name="Glavina del Rio T."/>
            <person name="Dalin E."/>
            <person name="Tice H."/>
            <person name="Bruce D."/>
            <person name="Goodwin L."/>
            <person name="Pitluck S."/>
            <person name="Kyrpides N."/>
            <person name="Mavromatis K."/>
            <person name="Ovchinnikova G."/>
            <person name="Munk A.C."/>
            <person name="Detter J.C."/>
            <person name="Han C."/>
            <person name="Tapia R."/>
            <person name="Land M."/>
            <person name="Hauser L."/>
            <person name="Markowitz V."/>
            <person name="Cheng J.-F."/>
            <person name="Hugenholtz P."/>
            <person name="Woyke T."/>
            <person name="Wu D."/>
            <person name="Tindall B."/>
            <person name="Pomrenke H.G."/>
            <person name="Brambilla E."/>
            <person name="Klenk H.-P."/>
            <person name="Eisen J.A."/>
        </authorList>
    </citation>
    <scope>NUCLEOTIDE SEQUENCE [LARGE SCALE GENOMIC DNA]</scope>
    <source>
        <strain evidence="3">DSM 17093 / CIP 108686 / LMG 22925 / RQ-24</strain>
    </source>
</reference>
<dbReference type="InterPro" id="IPR020904">
    <property type="entry name" value="Sc_DH/Rdtase_CS"/>
</dbReference>
<dbReference type="PANTHER" id="PTHR42879:SF6">
    <property type="entry name" value="NADPH-DEPENDENT REDUCTASE BACG"/>
    <property type="match status" value="1"/>
</dbReference>
<proteinExistence type="inferred from homology"/>
<dbReference type="STRING" id="649638.Trad_1800"/>
<dbReference type="OrthoDB" id="9804774at2"/>
<dbReference type="RefSeq" id="WP_013178284.1">
    <property type="nucleotide sequence ID" value="NC_014221.1"/>
</dbReference>
<dbReference type="EMBL" id="CP002049">
    <property type="protein sequence ID" value="ADI14918.1"/>
    <property type="molecule type" value="Genomic_DNA"/>
</dbReference>
<organism evidence="2 3">
    <name type="scientific">Truepera radiovictrix (strain DSM 17093 / CIP 108686 / LMG 22925 / RQ-24)</name>
    <dbReference type="NCBI Taxonomy" id="649638"/>
    <lineage>
        <taxon>Bacteria</taxon>
        <taxon>Thermotogati</taxon>
        <taxon>Deinococcota</taxon>
        <taxon>Deinococci</taxon>
        <taxon>Trueperales</taxon>
        <taxon>Trueperaceae</taxon>
        <taxon>Truepera</taxon>
    </lineage>
</organism>
<evidence type="ECO:0000313" key="3">
    <source>
        <dbReference type="Proteomes" id="UP000000379"/>
    </source>
</evidence>
<evidence type="ECO:0000313" key="2">
    <source>
        <dbReference type="EMBL" id="ADI14918.1"/>
    </source>
</evidence>
<dbReference type="GO" id="GO:0032787">
    <property type="term" value="P:monocarboxylic acid metabolic process"/>
    <property type="evidence" value="ECO:0007669"/>
    <property type="project" value="UniProtKB-ARBA"/>
</dbReference>
<keyword evidence="3" id="KW-1185">Reference proteome</keyword>
<dbReference type="Gene3D" id="3.40.50.720">
    <property type="entry name" value="NAD(P)-binding Rossmann-like Domain"/>
    <property type="match status" value="1"/>
</dbReference>
<dbReference type="InterPro" id="IPR036291">
    <property type="entry name" value="NAD(P)-bd_dom_sf"/>
</dbReference>
<sequence>MDLAFNGRLAVVTGADSGIGLSTAQLLAAEGARVLMSDTDERALERAAAQVREAVPGAEVFAVAADLTKPQEVAALLKAADERGGAAALAHLAGARGAAGDFLELSDADWLETLDVDLLGAVRVCRALIPGMRARGYGRIVLTASENALQPYTEETPYNAAKAAIINLAKGLSKAYGKDGVHVNVVSPAYIETPMTDAMMAERAKELGVSVEEAVASFLAEERPGITLKRRGRPEEVARVVAFLCSDLASFVDGSNYRVDGGAVQTAFG</sequence>
<dbReference type="InterPro" id="IPR050259">
    <property type="entry name" value="SDR"/>
</dbReference>
<dbReference type="InterPro" id="IPR002347">
    <property type="entry name" value="SDR_fam"/>
</dbReference>
<gene>
    <name evidence="2" type="ordered locus">Trad_1800</name>
</gene>
<accession>D7CQD4</accession>
<comment type="similarity">
    <text evidence="1">Belongs to the short-chain dehydrogenases/reductases (SDR) family.</text>
</comment>